<organism evidence="1 2">
    <name type="scientific">Aspergillus homomorphus (strain CBS 101889)</name>
    <dbReference type="NCBI Taxonomy" id="1450537"/>
    <lineage>
        <taxon>Eukaryota</taxon>
        <taxon>Fungi</taxon>
        <taxon>Dikarya</taxon>
        <taxon>Ascomycota</taxon>
        <taxon>Pezizomycotina</taxon>
        <taxon>Eurotiomycetes</taxon>
        <taxon>Eurotiomycetidae</taxon>
        <taxon>Eurotiales</taxon>
        <taxon>Aspergillaceae</taxon>
        <taxon>Aspergillus</taxon>
        <taxon>Aspergillus subgen. Circumdati</taxon>
    </lineage>
</organism>
<dbReference type="Proteomes" id="UP000248961">
    <property type="component" value="Unassembled WGS sequence"/>
</dbReference>
<protein>
    <submittedName>
        <fullName evidence="1">Uncharacterized protein</fullName>
    </submittedName>
</protein>
<reference evidence="1 2" key="1">
    <citation type="submission" date="2018-02" db="EMBL/GenBank/DDBJ databases">
        <title>The genomes of Aspergillus section Nigri reveals drivers in fungal speciation.</title>
        <authorList>
            <consortium name="DOE Joint Genome Institute"/>
            <person name="Vesth T.C."/>
            <person name="Nybo J."/>
            <person name="Theobald S."/>
            <person name="Brandl J."/>
            <person name="Frisvad J.C."/>
            <person name="Nielsen K.F."/>
            <person name="Lyhne E.K."/>
            <person name="Kogle M.E."/>
            <person name="Kuo A."/>
            <person name="Riley R."/>
            <person name="Clum A."/>
            <person name="Nolan M."/>
            <person name="Lipzen A."/>
            <person name="Salamov A."/>
            <person name="Henrissat B."/>
            <person name="Wiebenga A."/>
            <person name="De vries R.P."/>
            <person name="Grigoriev I.V."/>
            <person name="Mortensen U.H."/>
            <person name="Andersen M.R."/>
            <person name="Baker S.E."/>
        </authorList>
    </citation>
    <scope>NUCLEOTIDE SEQUENCE [LARGE SCALE GENOMIC DNA]</scope>
    <source>
        <strain evidence="1 2">CBS 101889</strain>
    </source>
</reference>
<dbReference type="AlphaFoldDB" id="A0A395I888"/>
<sequence length="194" mass="21595">MAKESHRNVSQRFSSNGVLYSRAEATWKVPKANYCAICDKQKTRAASVPIGVQKPAPLRFGNDVFSLTGDVRSDMSIRQNLISAFVFGWLYVFSAEMVERMQEDSHLVYTDSRAELTADDDGDVIDAKNGEQPYSPEEMIDFISPWSTTADGGQQTRYSGIKVAKLPGYLSLTAPPFSQQALGFLVDFRPFYGI</sequence>
<dbReference type="EMBL" id="KZ824270">
    <property type="protein sequence ID" value="RAL16165.1"/>
    <property type="molecule type" value="Genomic_DNA"/>
</dbReference>
<dbReference type="VEuPathDB" id="FungiDB:BO97DRAFT_421390"/>
<dbReference type="RefSeq" id="XP_025555319.1">
    <property type="nucleotide sequence ID" value="XM_025696713.1"/>
</dbReference>
<dbReference type="GeneID" id="37201002"/>
<evidence type="ECO:0000313" key="2">
    <source>
        <dbReference type="Proteomes" id="UP000248961"/>
    </source>
</evidence>
<dbReference type="OrthoDB" id="3549294at2759"/>
<keyword evidence="2" id="KW-1185">Reference proteome</keyword>
<accession>A0A395I888</accession>
<gene>
    <name evidence="1" type="ORF">BO97DRAFT_421390</name>
</gene>
<name>A0A395I888_ASPHC</name>
<evidence type="ECO:0000313" key="1">
    <source>
        <dbReference type="EMBL" id="RAL16165.1"/>
    </source>
</evidence>
<proteinExistence type="predicted"/>